<accession>A0A2I7WAY5</accession>
<proteinExistence type="predicted"/>
<dbReference type="AlphaFoldDB" id="A0A2I7WAY5"/>
<name>A0A2I7WAY5_MYCTX</name>
<dbReference type="Proteomes" id="UP000236349">
    <property type="component" value="Chromosome"/>
</dbReference>
<sequence>MKSTKFLSDGRRRCLGTVVVLAESNVPSACRAASAVVGVTCAMPVTNW</sequence>
<organism evidence="1 2">
    <name type="scientific">Mycobacterium tuberculosis</name>
    <dbReference type="NCBI Taxonomy" id="1773"/>
    <lineage>
        <taxon>Bacteria</taxon>
        <taxon>Bacillati</taxon>
        <taxon>Actinomycetota</taxon>
        <taxon>Actinomycetes</taxon>
        <taxon>Mycobacteriales</taxon>
        <taxon>Mycobacteriaceae</taxon>
        <taxon>Mycobacterium</taxon>
        <taxon>Mycobacterium tuberculosis complex</taxon>
    </lineage>
</organism>
<reference evidence="1 2" key="1">
    <citation type="submission" date="2017-10" db="EMBL/GenBank/DDBJ databases">
        <title>Clinical isolate obtained from a human patient with meningeal tuberculosis in michoacan, Mexico.</title>
        <authorList>
            <person name="Guillen-Nepita A.L."/>
            <person name="Negrete-Paz A.M."/>
            <person name="Vazquez-Marrufo G."/>
            <person name="Cruz-Hernandez A."/>
            <person name="Fresia P."/>
            <person name="Naya H."/>
            <person name="Vazquez-Garciduenas M.S."/>
        </authorList>
    </citation>
    <scope>NUCLEOTIDE SEQUENCE [LARGE SCALE GENOMIC DNA]</scope>
    <source>
        <strain evidence="2">Beijing/MYC004</strain>
    </source>
</reference>
<gene>
    <name evidence="1" type="ORF">CAB90_03268</name>
</gene>
<evidence type="ECO:0000313" key="2">
    <source>
        <dbReference type="Proteomes" id="UP000236349"/>
    </source>
</evidence>
<protein>
    <submittedName>
        <fullName evidence="1">Uncharacterized protein</fullName>
    </submittedName>
</protein>
<dbReference type="EMBL" id="CP024614">
    <property type="protein sequence ID" value="AUS52096.1"/>
    <property type="molecule type" value="Genomic_DNA"/>
</dbReference>
<evidence type="ECO:0000313" key="1">
    <source>
        <dbReference type="EMBL" id="AUS52096.1"/>
    </source>
</evidence>
<dbReference type="RefSeq" id="WP_181895161.1">
    <property type="nucleotide sequence ID" value="NZ_PQFS01000037.1"/>
</dbReference>